<comment type="caution">
    <text evidence="2">The sequence shown here is derived from an EMBL/GenBank/DDBJ whole genome shotgun (WGS) entry which is preliminary data.</text>
</comment>
<accession>A0AAE4CPZ7</accession>
<keyword evidence="3" id="KW-1185">Reference proteome</keyword>
<dbReference type="EMBL" id="JAVDXW010000001">
    <property type="protein sequence ID" value="MDR7303582.1"/>
    <property type="molecule type" value="Genomic_DNA"/>
</dbReference>
<evidence type="ECO:0000313" key="3">
    <source>
        <dbReference type="Proteomes" id="UP001180845"/>
    </source>
</evidence>
<feature type="region of interest" description="Disordered" evidence="1">
    <location>
        <begin position="118"/>
        <end position="148"/>
    </location>
</feature>
<proteinExistence type="predicted"/>
<dbReference type="Proteomes" id="UP001180845">
    <property type="component" value="Unassembled WGS sequence"/>
</dbReference>
<gene>
    <name evidence="2" type="ORF">JOF55_003763</name>
</gene>
<reference evidence="2" key="1">
    <citation type="submission" date="2023-07" db="EMBL/GenBank/DDBJ databases">
        <title>Sequencing the genomes of 1000 actinobacteria strains.</title>
        <authorList>
            <person name="Klenk H.-P."/>
        </authorList>
    </citation>
    <scope>NUCLEOTIDE SEQUENCE</scope>
    <source>
        <strain evidence="2">DSM 45977</strain>
    </source>
</reference>
<protein>
    <submittedName>
        <fullName evidence="2">Transposase InsO family protein</fullName>
    </submittedName>
</protein>
<sequence length="148" mass="16885">MARSTVERLMRENGWRGTTRTKKVRTTVFDPTAEQAPDLVKRRFAADCPDELRVADFVRREARFDRVVMKGHHRWGVAESWPKLRAAEIPGTGVRVDSGPDNDESYQNCQMVRARLARRRGIREEPVSERPSSATTSPKPGCYGQRTT</sequence>
<name>A0AAE4CPZ7_9ACTN</name>
<dbReference type="AlphaFoldDB" id="A0AAE4CPZ7"/>
<evidence type="ECO:0000313" key="2">
    <source>
        <dbReference type="EMBL" id="MDR7303582.1"/>
    </source>
</evidence>
<organism evidence="2 3">
    <name type="scientific">Haloactinomyces albus</name>
    <dbReference type="NCBI Taxonomy" id="1352928"/>
    <lineage>
        <taxon>Bacteria</taxon>
        <taxon>Bacillati</taxon>
        <taxon>Actinomycetota</taxon>
        <taxon>Actinomycetes</taxon>
        <taxon>Actinopolysporales</taxon>
        <taxon>Actinopolysporaceae</taxon>
        <taxon>Haloactinomyces</taxon>
    </lineage>
</organism>
<evidence type="ECO:0000256" key="1">
    <source>
        <dbReference type="SAM" id="MobiDB-lite"/>
    </source>
</evidence>